<evidence type="ECO:0000313" key="2">
    <source>
        <dbReference type="Proteomes" id="UP001595858"/>
    </source>
</evidence>
<name>A0ABV9SSF3_9ACTN</name>
<evidence type="ECO:0000313" key="1">
    <source>
        <dbReference type="EMBL" id="MFC4869287.1"/>
    </source>
</evidence>
<dbReference type="RefSeq" id="WP_344142947.1">
    <property type="nucleotide sequence ID" value="NZ_BAAAQI010000006.1"/>
</dbReference>
<dbReference type="InterPro" id="IPR010982">
    <property type="entry name" value="Lambda_DNA-bd_dom_sf"/>
</dbReference>
<protein>
    <recommendedName>
        <fullName evidence="3">HTH cro/C1-type domain-containing protein</fullName>
    </recommendedName>
</protein>
<comment type="caution">
    <text evidence="1">The sequence shown here is derived from an EMBL/GenBank/DDBJ whole genome shotgun (WGS) entry which is preliminary data.</text>
</comment>
<dbReference type="Gene3D" id="1.10.260.40">
    <property type="entry name" value="lambda repressor-like DNA-binding domains"/>
    <property type="match status" value="1"/>
</dbReference>
<evidence type="ECO:0008006" key="3">
    <source>
        <dbReference type="Google" id="ProtNLM"/>
    </source>
</evidence>
<gene>
    <name evidence="1" type="ORF">ACFPCZ_21855</name>
</gene>
<accession>A0ABV9SSF3</accession>
<keyword evidence="2" id="KW-1185">Reference proteome</keyword>
<organism evidence="1 2">
    <name type="scientific">Streptomonospora arabica</name>
    <dbReference type="NCBI Taxonomy" id="412417"/>
    <lineage>
        <taxon>Bacteria</taxon>
        <taxon>Bacillati</taxon>
        <taxon>Actinomycetota</taxon>
        <taxon>Actinomycetes</taxon>
        <taxon>Streptosporangiales</taxon>
        <taxon>Nocardiopsidaceae</taxon>
        <taxon>Streptomonospora</taxon>
    </lineage>
</organism>
<dbReference type="Proteomes" id="UP001595858">
    <property type="component" value="Unassembled WGS sequence"/>
</dbReference>
<dbReference type="EMBL" id="JBHSIY010000028">
    <property type="protein sequence ID" value="MFC4869287.1"/>
    <property type="molecule type" value="Genomic_DNA"/>
</dbReference>
<proteinExistence type="predicted"/>
<sequence length="247" mass="26540">MNPDTLRHRRRAQLVAAGQWNPWGDLDQVRTHIRHLRDTGVSMKRIAARAGVGVSTLSYIMGPARLVQRGTADRILAVAPDDRLKAAIDATGARRRVQALQALGYSGADLARAAGISRRTVTALSSPAGADAVLPSTAGRIARAYDELCMRPAADSKSARTMRTWAAKQGWLPPLAWDDDSIDDPGAVPDLGEAVPRFVAIGEDAAELEALGYPRDAIAERLGVTRGYVVQALTAHRRRTTAHEKAA</sequence>
<reference evidence="2" key="1">
    <citation type="journal article" date="2019" name="Int. J. Syst. Evol. Microbiol.">
        <title>The Global Catalogue of Microorganisms (GCM) 10K type strain sequencing project: providing services to taxonomists for standard genome sequencing and annotation.</title>
        <authorList>
            <consortium name="The Broad Institute Genomics Platform"/>
            <consortium name="The Broad Institute Genome Sequencing Center for Infectious Disease"/>
            <person name="Wu L."/>
            <person name="Ma J."/>
        </authorList>
    </citation>
    <scope>NUCLEOTIDE SEQUENCE [LARGE SCALE GENOMIC DNA]</scope>
    <source>
        <strain evidence="2">CGMCC 4.7304</strain>
    </source>
</reference>